<organism evidence="7 8">
    <name type="scientific">Ranatra chinensis</name>
    <dbReference type="NCBI Taxonomy" id="642074"/>
    <lineage>
        <taxon>Eukaryota</taxon>
        <taxon>Metazoa</taxon>
        <taxon>Ecdysozoa</taxon>
        <taxon>Arthropoda</taxon>
        <taxon>Hexapoda</taxon>
        <taxon>Insecta</taxon>
        <taxon>Pterygota</taxon>
        <taxon>Neoptera</taxon>
        <taxon>Paraneoptera</taxon>
        <taxon>Hemiptera</taxon>
        <taxon>Heteroptera</taxon>
        <taxon>Panheteroptera</taxon>
        <taxon>Nepomorpha</taxon>
        <taxon>Nepidae</taxon>
        <taxon>Ranatrinae</taxon>
        <taxon>Ranatra</taxon>
    </lineage>
</organism>
<feature type="region of interest" description="Disordered" evidence="5">
    <location>
        <begin position="117"/>
        <end position="141"/>
    </location>
</feature>
<name>A0ABD0YX29_9HEMI</name>
<comment type="caution">
    <text evidence="7">The sequence shown here is derived from an EMBL/GenBank/DDBJ whole genome shotgun (WGS) entry which is preliminary data.</text>
</comment>
<dbReference type="PROSITE" id="PS50127">
    <property type="entry name" value="UBC_2"/>
    <property type="match status" value="1"/>
</dbReference>
<keyword evidence="1" id="KW-0808">Transferase</keyword>
<dbReference type="SMART" id="SM00212">
    <property type="entry name" value="UBCc"/>
    <property type="match status" value="1"/>
</dbReference>
<evidence type="ECO:0000256" key="2">
    <source>
        <dbReference type="ARBA" id="ARBA00022786"/>
    </source>
</evidence>
<proteinExistence type="inferred from homology"/>
<keyword evidence="2 4" id="KW-0833">Ubl conjugation pathway</keyword>
<dbReference type="InterPro" id="IPR023313">
    <property type="entry name" value="UBQ-conjugating_AS"/>
</dbReference>
<dbReference type="PROSITE" id="PS00183">
    <property type="entry name" value="UBC_1"/>
    <property type="match status" value="1"/>
</dbReference>
<evidence type="ECO:0000256" key="3">
    <source>
        <dbReference type="PROSITE-ProRule" id="PRU10133"/>
    </source>
</evidence>
<dbReference type="InterPro" id="IPR016135">
    <property type="entry name" value="UBQ-conjugating_enzyme/RWD"/>
</dbReference>
<dbReference type="Gene3D" id="3.10.110.10">
    <property type="entry name" value="Ubiquitin Conjugating Enzyme"/>
    <property type="match status" value="1"/>
</dbReference>
<comment type="similarity">
    <text evidence="4">Belongs to the ubiquitin-conjugating enzyme family.</text>
</comment>
<evidence type="ECO:0000313" key="8">
    <source>
        <dbReference type="Proteomes" id="UP001558652"/>
    </source>
</evidence>
<evidence type="ECO:0000313" key="7">
    <source>
        <dbReference type="EMBL" id="KAL1140499.1"/>
    </source>
</evidence>
<keyword evidence="8" id="KW-1185">Reference proteome</keyword>
<reference evidence="7 8" key="1">
    <citation type="submission" date="2024-07" db="EMBL/GenBank/DDBJ databases">
        <title>Chromosome-level genome assembly of the water stick insect Ranatra chinensis (Heteroptera: Nepidae).</title>
        <authorList>
            <person name="Liu X."/>
        </authorList>
    </citation>
    <scope>NUCLEOTIDE SEQUENCE [LARGE SCALE GENOMIC DNA]</scope>
    <source>
        <strain evidence="7">Cailab_2021Rc</strain>
        <tissue evidence="7">Muscle</tissue>
    </source>
</reference>
<evidence type="ECO:0000256" key="1">
    <source>
        <dbReference type="ARBA" id="ARBA00022679"/>
    </source>
</evidence>
<dbReference type="AlphaFoldDB" id="A0ABD0YX29"/>
<feature type="domain" description="UBC core" evidence="6">
    <location>
        <begin position="1"/>
        <end position="119"/>
    </location>
</feature>
<evidence type="ECO:0000256" key="5">
    <source>
        <dbReference type="SAM" id="MobiDB-lite"/>
    </source>
</evidence>
<accession>A0ABD0YX29</accession>
<dbReference type="GO" id="GO:0016740">
    <property type="term" value="F:transferase activity"/>
    <property type="evidence" value="ECO:0007669"/>
    <property type="project" value="UniProtKB-KW"/>
</dbReference>
<sequence>MDATIMGPKGSPYEGGRFHLEIVLPTRYPFVPPSVRFLTPVYHPNIDEGGRICLDLLKMPPAGGWRCTVTIASVLNSIVALLSAPNPDDPLVVDIADQYKRNRAEFEAEAKRWTKLHCQSPEKGANETSEETPPIKRVKLD</sequence>
<dbReference type="GO" id="GO:0005524">
    <property type="term" value="F:ATP binding"/>
    <property type="evidence" value="ECO:0007669"/>
    <property type="project" value="UniProtKB-UniRule"/>
</dbReference>
<dbReference type="PANTHER" id="PTHR24068">
    <property type="entry name" value="UBIQUITIN-CONJUGATING ENZYME E2"/>
    <property type="match status" value="1"/>
</dbReference>
<dbReference type="Pfam" id="PF00179">
    <property type="entry name" value="UQ_con"/>
    <property type="match status" value="1"/>
</dbReference>
<gene>
    <name evidence="7" type="ORF">AAG570_000431</name>
</gene>
<feature type="active site" description="Glycyl thioester intermediate" evidence="3">
    <location>
        <position position="53"/>
    </location>
</feature>
<evidence type="ECO:0000259" key="6">
    <source>
        <dbReference type="PROSITE" id="PS50127"/>
    </source>
</evidence>
<dbReference type="Proteomes" id="UP001558652">
    <property type="component" value="Unassembled WGS sequence"/>
</dbReference>
<dbReference type="SUPFAM" id="SSF54495">
    <property type="entry name" value="UBC-like"/>
    <property type="match status" value="1"/>
</dbReference>
<keyword evidence="4" id="KW-0547">Nucleotide-binding</keyword>
<protein>
    <recommendedName>
        <fullName evidence="6">UBC core domain-containing protein</fullName>
    </recommendedName>
</protein>
<dbReference type="EMBL" id="JBFDAA010000001">
    <property type="protein sequence ID" value="KAL1140499.1"/>
    <property type="molecule type" value="Genomic_DNA"/>
</dbReference>
<dbReference type="InterPro" id="IPR000608">
    <property type="entry name" value="UBC"/>
</dbReference>
<dbReference type="CDD" id="cd23805">
    <property type="entry name" value="UBCc_UBE2T"/>
    <property type="match status" value="1"/>
</dbReference>
<keyword evidence="4" id="KW-0067">ATP-binding</keyword>
<evidence type="ECO:0000256" key="4">
    <source>
        <dbReference type="RuleBase" id="RU362109"/>
    </source>
</evidence>